<evidence type="ECO:0000256" key="8">
    <source>
        <dbReference type="ARBA" id="ARBA00039381"/>
    </source>
</evidence>
<dbReference type="Proteomes" id="UP000183995">
    <property type="component" value="Unassembled WGS sequence"/>
</dbReference>
<evidence type="ECO:0000313" key="11">
    <source>
        <dbReference type="Proteomes" id="UP000183995"/>
    </source>
</evidence>
<feature type="transmembrane region" description="Helical" evidence="9">
    <location>
        <begin position="74"/>
        <end position="94"/>
    </location>
</feature>
<keyword evidence="4" id="KW-0997">Cell inner membrane</keyword>
<evidence type="ECO:0000256" key="4">
    <source>
        <dbReference type="ARBA" id="ARBA00022519"/>
    </source>
</evidence>
<evidence type="ECO:0000256" key="9">
    <source>
        <dbReference type="SAM" id="Phobius"/>
    </source>
</evidence>
<gene>
    <name evidence="10" type="ORF">SAMN02745823_00550</name>
</gene>
<name>A0A1M5UJN0_9FIRM</name>
<keyword evidence="2" id="KW-0813">Transport</keyword>
<dbReference type="GO" id="GO:0022857">
    <property type="term" value="F:transmembrane transporter activity"/>
    <property type="evidence" value="ECO:0007669"/>
    <property type="project" value="InterPro"/>
</dbReference>
<feature type="transmembrane region" description="Helical" evidence="9">
    <location>
        <begin position="47"/>
        <end position="67"/>
    </location>
</feature>
<evidence type="ECO:0000256" key="7">
    <source>
        <dbReference type="ARBA" id="ARBA00023136"/>
    </source>
</evidence>
<comment type="subcellular location">
    <subcellularLocation>
        <location evidence="1">Cell membrane</location>
        <topology evidence="1">Multi-pass membrane protein</topology>
    </subcellularLocation>
</comment>
<evidence type="ECO:0000256" key="5">
    <source>
        <dbReference type="ARBA" id="ARBA00022692"/>
    </source>
</evidence>
<evidence type="ECO:0000313" key="10">
    <source>
        <dbReference type="EMBL" id="SHH63036.1"/>
    </source>
</evidence>
<dbReference type="CDD" id="cd06579">
    <property type="entry name" value="TM_PBP1_transp_AraH_like"/>
    <property type="match status" value="1"/>
</dbReference>
<evidence type="ECO:0000256" key="6">
    <source>
        <dbReference type="ARBA" id="ARBA00022989"/>
    </source>
</evidence>
<dbReference type="STRING" id="1123282.SAMN02745823_00550"/>
<evidence type="ECO:0000256" key="1">
    <source>
        <dbReference type="ARBA" id="ARBA00004651"/>
    </source>
</evidence>
<reference evidence="10 11" key="1">
    <citation type="submission" date="2016-11" db="EMBL/GenBank/DDBJ databases">
        <authorList>
            <person name="Jaros S."/>
            <person name="Januszkiewicz K."/>
            <person name="Wedrychowicz H."/>
        </authorList>
    </citation>
    <scope>NUCLEOTIDE SEQUENCE [LARGE SCALE GENOMIC DNA]</scope>
    <source>
        <strain evidence="10 11">DSM 10068</strain>
    </source>
</reference>
<feature type="transmembrane region" description="Helical" evidence="9">
    <location>
        <begin position="225"/>
        <end position="244"/>
    </location>
</feature>
<protein>
    <recommendedName>
        <fullName evidence="8">Autoinducer 2 import system permease protein LsrD</fullName>
    </recommendedName>
</protein>
<dbReference type="GO" id="GO:0005886">
    <property type="term" value="C:plasma membrane"/>
    <property type="evidence" value="ECO:0007669"/>
    <property type="project" value="UniProtKB-SubCell"/>
</dbReference>
<dbReference type="EMBL" id="FQXV01000001">
    <property type="protein sequence ID" value="SHH63036.1"/>
    <property type="molecule type" value="Genomic_DNA"/>
</dbReference>
<keyword evidence="7 9" id="KW-0472">Membrane</keyword>
<dbReference type="Pfam" id="PF02653">
    <property type="entry name" value="BPD_transp_2"/>
    <property type="match status" value="1"/>
</dbReference>
<keyword evidence="5 9" id="KW-0812">Transmembrane</keyword>
<evidence type="ECO:0000256" key="3">
    <source>
        <dbReference type="ARBA" id="ARBA00022475"/>
    </source>
</evidence>
<sequence length="349" mass="36712">MGSEKGLSKFLKSKMFTLLIILAALIIVFTVWSALLGKSFFTVDTLLSVVDLLVVTSFLAIGSGALLITGNMDLSVVSVGCVGGLFIVVAMKTWLLPWPVALIVTLVVCAAFGLINAVLVNEFNFQPFIATMATSSVFKGFQMLISWDAKTGAAQNFSYSNPFTKFLGTYELFGVIPFTVIIMIVAFIIYGVLLSKTKFGTTVYLVGGNPQAARLSGLNPKKASYILFANSAALSGFAGIVLAARTGQANQLALSSNMFTGLTAALLGGIAFGGGSGGMGGVFVGLLILNIFNKGMAIVNLDSYWAAAMQGVVLVVALSLDFSRAKKVTKIKKDTSQPEKIVETAGTGR</sequence>
<keyword evidence="11" id="KW-1185">Reference proteome</keyword>
<keyword evidence="3" id="KW-1003">Cell membrane</keyword>
<keyword evidence="6 9" id="KW-1133">Transmembrane helix</keyword>
<dbReference type="PANTHER" id="PTHR32196">
    <property type="entry name" value="ABC TRANSPORTER PERMEASE PROTEIN YPHD-RELATED-RELATED"/>
    <property type="match status" value="1"/>
</dbReference>
<organism evidence="10 11">
    <name type="scientific">Sporobacter termitidis DSM 10068</name>
    <dbReference type="NCBI Taxonomy" id="1123282"/>
    <lineage>
        <taxon>Bacteria</taxon>
        <taxon>Bacillati</taxon>
        <taxon>Bacillota</taxon>
        <taxon>Clostridia</taxon>
        <taxon>Eubacteriales</taxon>
        <taxon>Oscillospiraceae</taxon>
        <taxon>Sporobacter</taxon>
    </lineage>
</organism>
<dbReference type="PANTHER" id="PTHR32196:SF71">
    <property type="entry name" value="AUTOINDUCER 2 IMPORT SYSTEM PERMEASE PROTEIN LSRD"/>
    <property type="match status" value="1"/>
</dbReference>
<feature type="transmembrane region" description="Helical" evidence="9">
    <location>
        <begin position="172"/>
        <end position="193"/>
    </location>
</feature>
<proteinExistence type="predicted"/>
<dbReference type="InterPro" id="IPR001851">
    <property type="entry name" value="ABC_transp_permease"/>
</dbReference>
<feature type="transmembrane region" description="Helical" evidence="9">
    <location>
        <begin position="100"/>
        <end position="120"/>
    </location>
</feature>
<dbReference type="OrthoDB" id="9813906at2"/>
<dbReference type="AlphaFoldDB" id="A0A1M5UJN0"/>
<accession>A0A1M5UJN0</accession>
<feature type="transmembrane region" description="Helical" evidence="9">
    <location>
        <begin position="15"/>
        <end position="35"/>
    </location>
</feature>
<feature type="transmembrane region" description="Helical" evidence="9">
    <location>
        <begin position="304"/>
        <end position="323"/>
    </location>
</feature>
<dbReference type="RefSeq" id="WP_073076081.1">
    <property type="nucleotide sequence ID" value="NZ_FQXV01000001.1"/>
</dbReference>
<feature type="transmembrane region" description="Helical" evidence="9">
    <location>
        <begin position="265"/>
        <end position="292"/>
    </location>
</feature>
<evidence type="ECO:0000256" key="2">
    <source>
        <dbReference type="ARBA" id="ARBA00022448"/>
    </source>
</evidence>